<accession>A0ABT7BJ60</accession>
<reference evidence="2 3" key="1">
    <citation type="submission" date="2023-01" db="EMBL/GenBank/DDBJ databases">
        <title>Novel diversity within Roseofilum (Cyanobacteria; Desertifilaceae) from marine benthic mats with descriptions of four novel species.</title>
        <authorList>
            <person name="Wang Y."/>
            <person name="Berthold D.E."/>
            <person name="Hu J."/>
            <person name="Lefler F.W."/>
            <person name="Laughinghouse H.D. IV."/>
        </authorList>
    </citation>
    <scope>NUCLEOTIDE SEQUENCE [LARGE SCALE GENOMIC DNA]</scope>
    <source>
        <strain evidence="2 3">BLCC-M91</strain>
    </source>
</reference>
<name>A0ABT7BJ60_9CYAN</name>
<protein>
    <submittedName>
        <fullName evidence="2">Helix-turn-helix transcriptional regulator</fullName>
    </submittedName>
</protein>
<dbReference type="SUPFAM" id="SSF47413">
    <property type="entry name" value="lambda repressor-like DNA-binding domains"/>
    <property type="match status" value="1"/>
</dbReference>
<sequence length="107" mass="11583">MNKPIEIKTGSGNIFADLELENSEELLVKAELAHRISSIIAGQNMTQAEVAKLLGIDRSKVSALVNGKLSGFSATRLFRFLNTLGQDVEIVVKPKSCTEAQTRVVAL</sequence>
<dbReference type="PROSITE" id="PS50943">
    <property type="entry name" value="HTH_CROC1"/>
    <property type="match status" value="1"/>
</dbReference>
<proteinExistence type="predicted"/>
<dbReference type="InterPro" id="IPR010982">
    <property type="entry name" value="Lambda_DNA-bd_dom_sf"/>
</dbReference>
<dbReference type="InterPro" id="IPR039554">
    <property type="entry name" value="HigA2-like_HTH"/>
</dbReference>
<dbReference type="CDD" id="cd00093">
    <property type="entry name" value="HTH_XRE"/>
    <property type="match status" value="1"/>
</dbReference>
<keyword evidence="3" id="KW-1185">Reference proteome</keyword>
<dbReference type="InterPro" id="IPR001387">
    <property type="entry name" value="Cro/C1-type_HTH"/>
</dbReference>
<evidence type="ECO:0000313" key="2">
    <source>
        <dbReference type="EMBL" id="MDJ1179220.1"/>
    </source>
</evidence>
<evidence type="ECO:0000259" key="1">
    <source>
        <dbReference type="PROSITE" id="PS50943"/>
    </source>
</evidence>
<dbReference type="EMBL" id="JAQPOK010000079">
    <property type="protein sequence ID" value="MDJ1179220.1"/>
    <property type="molecule type" value="Genomic_DNA"/>
</dbReference>
<comment type="caution">
    <text evidence="2">The sequence shown here is derived from an EMBL/GenBank/DDBJ whole genome shotgun (WGS) entry which is preliminary data.</text>
</comment>
<dbReference type="Pfam" id="PF13744">
    <property type="entry name" value="HTH_37"/>
    <property type="match status" value="1"/>
</dbReference>
<evidence type="ECO:0000313" key="3">
    <source>
        <dbReference type="Proteomes" id="UP001231370"/>
    </source>
</evidence>
<dbReference type="Gene3D" id="1.10.260.40">
    <property type="entry name" value="lambda repressor-like DNA-binding domains"/>
    <property type="match status" value="1"/>
</dbReference>
<dbReference type="SMART" id="SM00530">
    <property type="entry name" value="HTH_XRE"/>
    <property type="match status" value="1"/>
</dbReference>
<organism evidence="2 3">
    <name type="scientific">Roseofilum halophilum BLCC-M91</name>
    <dbReference type="NCBI Taxonomy" id="3022259"/>
    <lineage>
        <taxon>Bacteria</taxon>
        <taxon>Bacillati</taxon>
        <taxon>Cyanobacteriota</taxon>
        <taxon>Cyanophyceae</taxon>
        <taxon>Desertifilales</taxon>
        <taxon>Desertifilaceae</taxon>
        <taxon>Roseofilum</taxon>
        <taxon>Roseofilum halophilum</taxon>
    </lineage>
</organism>
<feature type="domain" description="HTH cro/C1-type" evidence="1">
    <location>
        <begin position="43"/>
        <end position="91"/>
    </location>
</feature>
<gene>
    <name evidence="2" type="ORF">PJF56_10115</name>
</gene>
<dbReference type="Proteomes" id="UP001231370">
    <property type="component" value="Unassembled WGS sequence"/>
</dbReference>
<dbReference type="RefSeq" id="WP_283762530.1">
    <property type="nucleotide sequence ID" value="NZ_JAQPOK010000079.1"/>
</dbReference>